<evidence type="ECO:0000256" key="3">
    <source>
        <dbReference type="SAM" id="Coils"/>
    </source>
</evidence>
<organism evidence="5 6">
    <name type="scientific">Amphimedon queenslandica</name>
    <name type="common">Sponge</name>
    <dbReference type="NCBI Taxonomy" id="400682"/>
    <lineage>
        <taxon>Eukaryota</taxon>
        <taxon>Metazoa</taxon>
        <taxon>Porifera</taxon>
        <taxon>Demospongiae</taxon>
        <taxon>Heteroscleromorpha</taxon>
        <taxon>Haplosclerida</taxon>
        <taxon>Niphatidae</taxon>
        <taxon>Amphimedon</taxon>
    </lineage>
</organism>
<evidence type="ECO:0000256" key="4">
    <source>
        <dbReference type="SAM" id="MobiDB-lite"/>
    </source>
</evidence>
<name>A0AAN0JCH2_AMPQE</name>
<evidence type="ECO:0000256" key="2">
    <source>
        <dbReference type="ARBA" id="ARBA00022737"/>
    </source>
</evidence>
<dbReference type="EnsemblMetazoa" id="XM_019998913.1">
    <property type="protein sequence ID" value="XP_019854472.1"/>
    <property type="gene ID" value="LOC109583526"/>
</dbReference>
<dbReference type="SUPFAM" id="SSF117281">
    <property type="entry name" value="Kelch motif"/>
    <property type="match status" value="2"/>
</dbReference>
<dbReference type="Gene3D" id="2.120.10.80">
    <property type="entry name" value="Kelch-type beta propeller"/>
    <property type="match status" value="2"/>
</dbReference>
<keyword evidence="6" id="KW-1185">Reference proteome</keyword>
<keyword evidence="3" id="KW-0175">Coiled coil</keyword>
<keyword evidence="2" id="KW-0677">Repeat</keyword>
<accession>A0AAN0JCH2</accession>
<feature type="compositionally biased region" description="Acidic residues" evidence="4">
    <location>
        <begin position="650"/>
        <end position="668"/>
    </location>
</feature>
<sequence length="897" mass="101327">METNYQPVKRDSHSTVKVGDCLYMWGGYLPDSATGTEKKPVLSVVETYHLKRGRWEQNPTTGSPPPGIKGYAAAAAGNKIFFFGGFYGHPNCYCNTLTSLNVDDLNWKEISSNTSHHGPMMKSYSGMVALQLDNEDYLALFGGVGPSSDNTPPQPGAKYSSSDQGLIRSNEIHYYRLLTDEWLSPSVIGDRPPPIDDFTLTSITKNSAVFFGSITTNGSSNKLYFIDFTTTSVILSELPKPGRTAQWPNKRCSHSSIIVNNESGPHLLVMGGSLRNDCWLLDLSKRVWKQMFNLPDIITKRFWHSLSVWNVTPTTNWIIEFGGIKGQLTLSDTRVMELRYVNSEWSISEISLDQYQIKLLERVLSDREREREFYLEKLQEVIKDKAETEKNLQDMLLKYETQKPLTQQEFEEVTTLRQQLDKAQASLEEHIEQLESERKAKAIFEEDFKKLEKIKASLEEHNEQLQKELKDQRLSYSSLVKKSIKYEEKDASVQCDIFPHSDLLHHNFIVVQEIVFRDIPQSFHWKKYGFRLHCPQGAVPNNTEVAVTAIAGGNFKVPKGTMLVSAVYAISVSKPLLKPLVIELQHCVDLRTKAQTGCLKFVRAPLKYPYQFRPVKGGYFSVGKRYGSVKRSKFCLIAIVAEMTNGDTPSDSDDDYNTPPEGSDDEDGGTATDHSQVVGEANMSTSEDITEEANSQSKSTLSISSFEDQVKIKEDIDRVTQLTLSDVQYIGMMYHEEKKINHWKSMYTVVQDLDVLLEYIKSNYCKAEKDSPDSFKFVQPDGFIELCIKTPREDMGWTVHPSKDPMILYQSDVDKLIPMLSSLDISVYAETGIAKKPLHCPVGLIGIVPSKTIFINRPCPIVLAITSSDLSSQIEREASKNDYRPDIAYQVVVECTG</sequence>
<reference evidence="5" key="2">
    <citation type="submission" date="2024-06" db="UniProtKB">
        <authorList>
            <consortium name="EnsemblMetazoa"/>
        </authorList>
    </citation>
    <scope>IDENTIFICATION</scope>
</reference>
<evidence type="ECO:0000313" key="6">
    <source>
        <dbReference type="Proteomes" id="UP000007879"/>
    </source>
</evidence>
<evidence type="ECO:0000313" key="5">
    <source>
        <dbReference type="EnsemblMetazoa" id="XP_019854472.1"/>
    </source>
</evidence>
<proteinExistence type="predicted"/>
<dbReference type="Pfam" id="PF24681">
    <property type="entry name" value="Kelch_KLHDC2_KLHL20_DRC7"/>
    <property type="match status" value="2"/>
</dbReference>
<dbReference type="Proteomes" id="UP000007879">
    <property type="component" value="Unassembled WGS sequence"/>
</dbReference>
<feature type="coiled-coil region" evidence="3">
    <location>
        <begin position="371"/>
        <end position="482"/>
    </location>
</feature>
<feature type="region of interest" description="Disordered" evidence="4">
    <location>
        <begin position="646"/>
        <end position="674"/>
    </location>
</feature>
<dbReference type="InterPro" id="IPR015915">
    <property type="entry name" value="Kelch-typ_b-propeller"/>
</dbReference>
<dbReference type="GeneID" id="109583526"/>
<keyword evidence="1" id="KW-0880">Kelch repeat</keyword>
<dbReference type="PANTHER" id="PTHR46228:SF2">
    <property type="entry name" value="KELCH REPEAT PROTEIN (AFU_ORTHOLOGUE AFUA_4G14350)"/>
    <property type="match status" value="1"/>
</dbReference>
<dbReference type="KEGG" id="aqu:109583526"/>
<dbReference type="RefSeq" id="XP_019854472.1">
    <property type="nucleotide sequence ID" value="XM_019998913.1"/>
</dbReference>
<reference evidence="6" key="1">
    <citation type="journal article" date="2010" name="Nature">
        <title>The Amphimedon queenslandica genome and the evolution of animal complexity.</title>
        <authorList>
            <person name="Srivastava M."/>
            <person name="Simakov O."/>
            <person name="Chapman J."/>
            <person name="Fahey B."/>
            <person name="Gauthier M.E."/>
            <person name="Mitros T."/>
            <person name="Richards G.S."/>
            <person name="Conaco C."/>
            <person name="Dacre M."/>
            <person name="Hellsten U."/>
            <person name="Larroux C."/>
            <person name="Putnam N.H."/>
            <person name="Stanke M."/>
            <person name="Adamska M."/>
            <person name="Darling A."/>
            <person name="Degnan S.M."/>
            <person name="Oakley T.H."/>
            <person name="Plachetzki D.C."/>
            <person name="Zhai Y."/>
            <person name="Adamski M."/>
            <person name="Calcino A."/>
            <person name="Cummins S.F."/>
            <person name="Goodstein D.M."/>
            <person name="Harris C."/>
            <person name="Jackson D.J."/>
            <person name="Leys S.P."/>
            <person name="Shu S."/>
            <person name="Woodcroft B.J."/>
            <person name="Vervoort M."/>
            <person name="Kosik K.S."/>
            <person name="Manning G."/>
            <person name="Degnan B.M."/>
            <person name="Rokhsar D.S."/>
        </authorList>
    </citation>
    <scope>NUCLEOTIDE SEQUENCE [LARGE SCALE GENOMIC DNA]</scope>
</reference>
<dbReference type="AlphaFoldDB" id="A0AAN0JCH2"/>
<protein>
    <submittedName>
        <fullName evidence="5">Uncharacterized protein</fullName>
    </submittedName>
</protein>
<evidence type="ECO:0000256" key="1">
    <source>
        <dbReference type="ARBA" id="ARBA00022441"/>
    </source>
</evidence>
<dbReference type="PANTHER" id="PTHR46228">
    <property type="entry name" value="KELCH DOMAIN-CONTAINING PROTEIN"/>
    <property type="match status" value="1"/>
</dbReference>